<accession>A0AAE1D2R1</accession>
<dbReference type="AlphaFoldDB" id="A0AAE1D2R1"/>
<protein>
    <submittedName>
        <fullName evidence="2">Uncharacterized protein</fullName>
    </submittedName>
</protein>
<dbReference type="Proteomes" id="UP001283361">
    <property type="component" value="Unassembled WGS sequence"/>
</dbReference>
<evidence type="ECO:0000256" key="1">
    <source>
        <dbReference type="SAM" id="MobiDB-lite"/>
    </source>
</evidence>
<comment type="caution">
    <text evidence="2">The sequence shown here is derived from an EMBL/GenBank/DDBJ whole genome shotgun (WGS) entry which is preliminary data.</text>
</comment>
<keyword evidence="3" id="KW-1185">Reference proteome</keyword>
<feature type="compositionally biased region" description="Basic and acidic residues" evidence="1">
    <location>
        <begin position="113"/>
        <end position="131"/>
    </location>
</feature>
<name>A0AAE1D2R1_9GAST</name>
<evidence type="ECO:0000313" key="3">
    <source>
        <dbReference type="Proteomes" id="UP001283361"/>
    </source>
</evidence>
<gene>
    <name evidence="2" type="ORF">RRG08_019569</name>
</gene>
<reference evidence="2" key="1">
    <citation type="journal article" date="2023" name="G3 (Bethesda)">
        <title>A reference genome for the long-term kleptoplast-retaining sea slug Elysia crispata morphotype clarki.</title>
        <authorList>
            <person name="Eastman K.E."/>
            <person name="Pendleton A.L."/>
            <person name="Shaikh M.A."/>
            <person name="Suttiyut T."/>
            <person name="Ogas R."/>
            <person name="Tomko P."/>
            <person name="Gavelis G."/>
            <person name="Widhalm J.R."/>
            <person name="Wisecaver J.H."/>
        </authorList>
    </citation>
    <scope>NUCLEOTIDE SEQUENCE</scope>
    <source>
        <strain evidence="2">ECLA1</strain>
    </source>
</reference>
<evidence type="ECO:0000313" key="2">
    <source>
        <dbReference type="EMBL" id="KAK3754585.1"/>
    </source>
</evidence>
<sequence length="146" mass="16856">MGPPVRAGFFTPLRPEAKLDDSYALMLQPRHWRFCFGLGDNRQRSFKLVLRCCWQVSNDATLLDKPGITEHRESRRAWHSPDKLVAQPSRHISGRVYVAATIGADELAPNTDQRVELEKERERGRERDYSRDRATTRIHGWLGETA</sequence>
<dbReference type="EMBL" id="JAWDGP010005660">
    <property type="protein sequence ID" value="KAK3754585.1"/>
    <property type="molecule type" value="Genomic_DNA"/>
</dbReference>
<proteinExistence type="predicted"/>
<organism evidence="2 3">
    <name type="scientific">Elysia crispata</name>
    <name type="common">lettuce slug</name>
    <dbReference type="NCBI Taxonomy" id="231223"/>
    <lineage>
        <taxon>Eukaryota</taxon>
        <taxon>Metazoa</taxon>
        <taxon>Spiralia</taxon>
        <taxon>Lophotrochozoa</taxon>
        <taxon>Mollusca</taxon>
        <taxon>Gastropoda</taxon>
        <taxon>Heterobranchia</taxon>
        <taxon>Euthyneura</taxon>
        <taxon>Panpulmonata</taxon>
        <taxon>Sacoglossa</taxon>
        <taxon>Placobranchoidea</taxon>
        <taxon>Plakobranchidae</taxon>
        <taxon>Elysia</taxon>
    </lineage>
</organism>
<feature type="region of interest" description="Disordered" evidence="1">
    <location>
        <begin position="109"/>
        <end position="131"/>
    </location>
</feature>